<evidence type="ECO:0000313" key="1">
    <source>
        <dbReference type="EMBL" id="RDX67706.1"/>
    </source>
</evidence>
<name>A0A371EP15_MUCPR</name>
<keyword evidence="2" id="KW-1185">Reference proteome</keyword>
<evidence type="ECO:0000313" key="2">
    <source>
        <dbReference type="Proteomes" id="UP000257109"/>
    </source>
</evidence>
<accession>A0A371EP15</accession>
<proteinExistence type="predicted"/>
<gene>
    <name evidence="1" type="ORF">CR513_53378</name>
</gene>
<organism evidence="1 2">
    <name type="scientific">Mucuna pruriens</name>
    <name type="common">Velvet bean</name>
    <name type="synonym">Dolichos pruriens</name>
    <dbReference type="NCBI Taxonomy" id="157652"/>
    <lineage>
        <taxon>Eukaryota</taxon>
        <taxon>Viridiplantae</taxon>
        <taxon>Streptophyta</taxon>
        <taxon>Embryophyta</taxon>
        <taxon>Tracheophyta</taxon>
        <taxon>Spermatophyta</taxon>
        <taxon>Magnoliopsida</taxon>
        <taxon>eudicotyledons</taxon>
        <taxon>Gunneridae</taxon>
        <taxon>Pentapetalae</taxon>
        <taxon>rosids</taxon>
        <taxon>fabids</taxon>
        <taxon>Fabales</taxon>
        <taxon>Fabaceae</taxon>
        <taxon>Papilionoideae</taxon>
        <taxon>50 kb inversion clade</taxon>
        <taxon>NPAAA clade</taxon>
        <taxon>indigoferoid/millettioid clade</taxon>
        <taxon>Phaseoleae</taxon>
        <taxon>Mucuna</taxon>
    </lineage>
</organism>
<protein>
    <submittedName>
        <fullName evidence="1">Mitochondrial protein</fullName>
    </submittedName>
</protein>
<dbReference type="AlphaFoldDB" id="A0A371EP15"/>
<dbReference type="OrthoDB" id="1300604at2759"/>
<dbReference type="PANTHER" id="PTHR11439:SF497">
    <property type="entry name" value="CYSTEINE-RICH RLK (RECEPTOR-LIKE PROTEIN KINASE) 8"/>
    <property type="match status" value="1"/>
</dbReference>
<dbReference type="EMBL" id="QJKJ01012879">
    <property type="protein sequence ID" value="RDX67706.1"/>
    <property type="molecule type" value="Genomic_DNA"/>
</dbReference>
<dbReference type="Proteomes" id="UP000257109">
    <property type="component" value="Unassembled WGS sequence"/>
</dbReference>
<dbReference type="PANTHER" id="PTHR11439">
    <property type="entry name" value="GAG-POL-RELATED RETROTRANSPOSON"/>
    <property type="match status" value="1"/>
</dbReference>
<comment type="caution">
    <text evidence="1">The sequence shown here is derived from an EMBL/GenBank/DDBJ whole genome shotgun (WGS) entry which is preliminary data.</text>
</comment>
<feature type="non-terminal residue" evidence="1">
    <location>
        <position position="1"/>
    </location>
</feature>
<sequence length="245" mass="28441">MKELGHLTYFLGLDLYYHPEDIFLDQQKYIQDLIHLVGLTNFTPVDTPLEVNVKYRQREGNILDDPTLYHKLVGSLIYVTISHPDILFVVHIYNESLDISLTPQTYSNVDWANYPNTTKSIIDPCMFLGNALISWKYSISKSSTKSLDSLKHNQLRCMFTTLFTMNKRNTSKLIVTRYEKSMIVESSVYHMSQHLFKQLIFSLKDGKGSETSLHGYELIDINEFGIHSESETHTDFENQKDKYHG</sequence>
<reference evidence="1" key="1">
    <citation type="submission" date="2018-05" db="EMBL/GenBank/DDBJ databases">
        <title>Draft genome of Mucuna pruriens seed.</title>
        <authorList>
            <person name="Nnadi N.E."/>
            <person name="Vos R."/>
            <person name="Hasami M.H."/>
            <person name="Devisetty U.K."/>
            <person name="Aguiy J.C."/>
        </authorList>
    </citation>
    <scope>NUCLEOTIDE SEQUENCE [LARGE SCALE GENOMIC DNA]</scope>
    <source>
        <strain evidence="1">JCA_2017</strain>
    </source>
</reference>